<gene>
    <name evidence="3" type="ORF">HNQ39_004256</name>
</gene>
<comment type="caution">
    <text evidence="3">The sequence shown here is derived from an EMBL/GenBank/DDBJ whole genome shotgun (WGS) entry which is preliminary data.</text>
</comment>
<dbReference type="RefSeq" id="WP_184201470.1">
    <property type="nucleotide sequence ID" value="NZ_JACHGW010000004.1"/>
</dbReference>
<dbReference type="InterPro" id="IPR028098">
    <property type="entry name" value="Glyco_trans_4-like_N"/>
</dbReference>
<sequence>MFSTEVGLKTQYQNWRESLTRLAPPLTPEWIVIDWYREDGLLERLPFLPSGLKARLRSQLTLSAGLRHQHFDGLLIGAPAVTYNHRSLLARQPYFVAIDCTPSQLTGMGDFYNKHQSRIGAYERWKEQARCDFYQKARLLFPWSHWAAQSMIEDYGADASRVEVVPPGVDLNRWAMPERTLDGALHILFVGGDFVRKGGDLLLDWAHKTRKKNWHLHLVTRDQVPTQHPNVHVYNHLSPNDPALVALYQKAHLFVLPTRADCYSLAGIEAMAAGLPVLLGNVGGIGDIVRDGETGYLLPPNDSDALIERMEFLMSAPAHVQTMGTAARRDAEQRFDCEKNVGTILGRIDSALRAL</sequence>
<dbReference type="Pfam" id="PF13692">
    <property type="entry name" value="Glyco_trans_1_4"/>
    <property type="match status" value="1"/>
</dbReference>
<dbReference type="CDD" id="cd03801">
    <property type="entry name" value="GT4_PimA-like"/>
    <property type="match status" value="1"/>
</dbReference>
<evidence type="ECO:0000313" key="3">
    <source>
        <dbReference type="EMBL" id="MBB6052435.1"/>
    </source>
</evidence>
<dbReference type="Proteomes" id="UP000520814">
    <property type="component" value="Unassembled WGS sequence"/>
</dbReference>
<proteinExistence type="predicted"/>
<dbReference type="Pfam" id="PF13439">
    <property type="entry name" value="Glyco_transf_4"/>
    <property type="match status" value="1"/>
</dbReference>
<evidence type="ECO:0000259" key="2">
    <source>
        <dbReference type="Pfam" id="PF13439"/>
    </source>
</evidence>
<accession>A0A7W9SU37</accession>
<dbReference type="GO" id="GO:0009103">
    <property type="term" value="P:lipopolysaccharide biosynthetic process"/>
    <property type="evidence" value="ECO:0007669"/>
    <property type="project" value="TreeGrafter"/>
</dbReference>
<evidence type="ECO:0000256" key="1">
    <source>
        <dbReference type="ARBA" id="ARBA00022679"/>
    </source>
</evidence>
<dbReference type="PANTHER" id="PTHR46401">
    <property type="entry name" value="GLYCOSYLTRANSFERASE WBBK-RELATED"/>
    <property type="match status" value="1"/>
</dbReference>
<name>A0A7W9SU37_ARMRO</name>
<keyword evidence="4" id="KW-1185">Reference proteome</keyword>
<dbReference type="PANTHER" id="PTHR46401:SF2">
    <property type="entry name" value="GLYCOSYLTRANSFERASE WBBK-RELATED"/>
    <property type="match status" value="1"/>
</dbReference>
<dbReference type="SUPFAM" id="SSF53756">
    <property type="entry name" value="UDP-Glycosyltransferase/glycogen phosphorylase"/>
    <property type="match status" value="1"/>
</dbReference>
<protein>
    <submittedName>
        <fullName evidence="3">Glycosyltransferase involved in cell wall biosynthesis</fullName>
    </submittedName>
</protein>
<dbReference type="GO" id="GO:0016757">
    <property type="term" value="F:glycosyltransferase activity"/>
    <property type="evidence" value="ECO:0007669"/>
    <property type="project" value="TreeGrafter"/>
</dbReference>
<reference evidence="3 4" key="1">
    <citation type="submission" date="2020-08" db="EMBL/GenBank/DDBJ databases">
        <title>Genomic Encyclopedia of Type Strains, Phase IV (KMG-IV): sequencing the most valuable type-strain genomes for metagenomic binning, comparative biology and taxonomic classification.</title>
        <authorList>
            <person name="Goeker M."/>
        </authorList>
    </citation>
    <scope>NUCLEOTIDE SEQUENCE [LARGE SCALE GENOMIC DNA]</scope>
    <source>
        <strain evidence="3 4">DSM 23562</strain>
    </source>
</reference>
<feature type="domain" description="Glycosyltransferase subfamily 4-like N-terminal" evidence="2">
    <location>
        <begin position="76"/>
        <end position="173"/>
    </location>
</feature>
<evidence type="ECO:0000313" key="4">
    <source>
        <dbReference type="Proteomes" id="UP000520814"/>
    </source>
</evidence>
<dbReference type="Gene3D" id="3.40.50.2000">
    <property type="entry name" value="Glycogen Phosphorylase B"/>
    <property type="match status" value="2"/>
</dbReference>
<keyword evidence="1 3" id="KW-0808">Transferase</keyword>
<dbReference type="AlphaFoldDB" id="A0A7W9SU37"/>
<dbReference type="EMBL" id="JACHGW010000004">
    <property type="protein sequence ID" value="MBB6052435.1"/>
    <property type="molecule type" value="Genomic_DNA"/>
</dbReference>
<organism evidence="3 4">
    <name type="scientific">Armatimonas rosea</name>
    <dbReference type="NCBI Taxonomy" id="685828"/>
    <lineage>
        <taxon>Bacteria</taxon>
        <taxon>Bacillati</taxon>
        <taxon>Armatimonadota</taxon>
        <taxon>Armatimonadia</taxon>
        <taxon>Armatimonadales</taxon>
        <taxon>Armatimonadaceae</taxon>
        <taxon>Armatimonas</taxon>
    </lineage>
</organism>